<dbReference type="GO" id="GO:0008235">
    <property type="term" value="F:metalloexopeptidase activity"/>
    <property type="evidence" value="ECO:0007669"/>
    <property type="project" value="InterPro"/>
</dbReference>
<evidence type="ECO:0000256" key="4">
    <source>
        <dbReference type="ARBA" id="ARBA00022670"/>
    </source>
</evidence>
<evidence type="ECO:0000259" key="17">
    <source>
        <dbReference type="Pfam" id="PF22249"/>
    </source>
</evidence>
<dbReference type="FunFam" id="3.40.630.10:FF:000008">
    <property type="entry name" value="Endoplasmic reticulum metallopeptidase 1"/>
    <property type="match status" value="1"/>
</dbReference>
<evidence type="ECO:0000256" key="6">
    <source>
        <dbReference type="ARBA" id="ARBA00022723"/>
    </source>
</evidence>
<evidence type="ECO:0000256" key="15">
    <source>
        <dbReference type="SAM" id="Phobius"/>
    </source>
</evidence>
<feature type="domain" description="Peptidase M28" evidence="16">
    <location>
        <begin position="141"/>
        <end position="334"/>
    </location>
</feature>
<dbReference type="CDD" id="cd03875">
    <property type="entry name" value="M28_Fxna_like"/>
    <property type="match status" value="1"/>
</dbReference>
<dbReference type="Gene3D" id="3.40.630.10">
    <property type="entry name" value="Zn peptidases"/>
    <property type="match status" value="1"/>
</dbReference>
<proteinExistence type="inferred from homology"/>
<dbReference type="GO" id="GO:0006508">
    <property type="term" value="P:proteolysis"/>
    <property type="evidence" value="ECO:0007669"/>
    <property type="project" value="UniProtKB-KW"/>
</dbReference>
<evidence type="ECO:0000256" key="1">
    <source>
        <dbReference type="ARBA" id="ARBA00001947"/>
    </source>
</evidence>
<evidence type="ECO:0000256" key="8">
    <source>
        <dbReference type="ARBA" id="ARBA00022824"/>
    </source>
</evidence>
<evidence type="ECO:0000256" key="5">
    <source>
        <dbReference type="ARBA" id="ARBA00022692"/>
    </source>
</evidence>
<keyword evidence="11" id="KW-0482">Metalloprotease</keyword>
<keyword evidence="10 15" id="KW-1133">Transmembrane helix</keyword>
<keyword evidence="8" id="KW-0256">Endoplasmic reticulum</keyword>
<keyword evidence="9 14" id="KW-0862">Zinc</keyword>
<evidence type="ECO:0000313" key="18">
    <source>
        <dbReference type="EMBL" id="PIL24862.1"/>
    </source>
</evidence>
<evidence type="ECO:0000259" key="16">
    <source>
        <dbReference type="Pfam" id="PF04389"/>
    </source>
</evidence>
<dbReference type="PANTHER" id="PTHR12147:SF22">
    <property type="entry name" value="ENDOPLASMIC RETICULUM METALLOPEPTIDASE 1"/>
    <property type="match status" value="1"/>
</dbReference>
<accession>A0A2G8RTL7</accession>
<dbReference type="STRING" id="1077348.A0A2G8RTL7"/>
<comment type="cofactor">
    <cofactor evidence="1">
        <name>Zn(2+)</name>
        <dbReference type="ChEBI" id="CHEBI:29105"/>
    </cofactor>
</comment>
<keyword evidence="13" id="KW-0325">Glycoprotein</keyword>
<evidence type="ECO:0000256" key="14">
    <source>
        <dbReference type="RuleBase" id="RU361240"/>
    </source>
</evidence>
<comment type="similarity">
    <text evidence="3 14">Belongs to the peptidase M28 family.</text>
</comment>
<comment type="subcellular location">
    <subcellularLocation>
        <location evidence="2">Endoplasmic reticulum membrane</location>
        <topology evidence="2">Multi-pass membrane protein</topology>
    </subcellularLocation>
</comment>
<reference evidence="18 19" key="1">
    <citation type="journal article" date="2015" name="Sci. Rep.">
        <title>Chromosome-level genome map provides insights into diverse defense mechanisms in the medicinal fungus Ganoderma sinense.</title>
        <authorList>
            <person name="Zhu Y."/>
            <person name="Xu J."/>
            <person name="Sun C."/>
            <person name="Zhou S."/>
            <person name="Xu H."/>
            <person name="Nelson D.R."/>
            <person name="Qian J."/>
            <person name="Song J."/>
            <person name="Luo H."/>
            <person name="Xiang L."/>
            <person name="Li Y."/>
            <person name="Xu Z."/>
            <person name="Ji A."/>
            <person name="Wang L."/>
            <person name="Lu S."/>
            <person name="Hayward A."/>
            <person name="Sun W."/>
            <person name="Li X."/>
            <person name="Schwartz D.C."/>
            <person name="Wang Y."/>
            <person name="Chen S."/>
        </authorList>
    </citation>
    <scope>NUCLEOTIDE SEQUENCE [LARGE SCALE GENOMIC DNA]</scope>
    <source>
        <strain evidence="18 19">ZZ0214-1</strain>
    </source>
</reference>
<dbReference type="SUPFAM" id="SSF53187">
    <property type="entry name" value="Zn-dependent exopeptidases"/>
    <property type="match status" value="1"/>
</dbReference>
<keyword evidence="19" id="KW-1185">Reference proteome</keyword>
<evidence type="ECO:0000256" key="13">
    <source>
        <dbReference type="ARBA" id="ARBA00023180"/>
    </source>
</evidence>
<keyword evidence="4 14" id="KW-0645">Protease</keyword>
<dbReference type="Pfam" id="PF22249">
    <property type="entry name" value="ERMP1-TM"/>
    <property type="match status" value="1"/>
</dbReference>
<protein>
    <recommendedName>
        <fullName evidence="14">Peptide hydrolase</fullName>
        <ecNumber evidence="14">3.4.-.-</ecNumber>
    </recommendedName>
</protein>
<sequence>MGTGSIAACFGASLRRRTILRIQSALCYRLILSKPGLPEPVTDLFNPVTSLPQISEAQILAHAKYLSEDIGYRTVGSAEHAAGDAWVLKQAETLRGECEELVRANPQRKLQCEVWHQQGSGSHRFDMMGRRLYKTYVNLTNIIVRLSDGTEEGKKDAVLVNSHVDSTLTSPGAADDAMPVGVMLESLRVLIHTPDWQPKHAVIFLFNNAEESLQDGSHLFTTQHPVAKTVRSVINLEAAGTTGPELLFQATSEQMIKVYAKVPRPSGSVIANEVFSSGIMLSDTDFRQFQLYLNVTGLDMAVVGNSYLYHMRKDLVENIEPGVAQHMADNVHALLLHLTSVDSPLPELASTGYTKPQTVFFEYFGYFLVYSFTTAKILYTASFMLALIVARWTFVNPAPALKKGTSFLGEQIKGIVATSGAFIGAAVGVNVVAFIMDKVLGKSFSWFTSVFAPVFLYGPAALSGALASQLIVDRVPEQTTFSSIMVVQSFLGALVQLLGVGASGTLFLTSSPLIPALVLNAVLTSPGDDISLWSYAIGQVTPLVTGSTMLFSVLDVFVPLTGRIGEEAPSEFIIATVVGVTCSYILPLTVPFVQRFSRRILIRLVIFTSIVTGMAMAVFCMRSPFDAMHQKRLYVIHMENITSAEQHLHVAGADGAPGFHTLAADIAKEFSVPGVTPTTVVMDDWNSDWDTVYPFSAFLTPYKFDLPLRPEHQDPLDPDFKVTAINDKIDEVAGTRSFTLVVTHPGIIWTAVAFDAHVLKWTLDNHPPDEYARHHIKEGSFYGHDTWTMDMVIKLRPAHDGASDDGSVKVNFMGIHEKAMWPGKRAEKALGGRAMKLFEELDGWLERETGGTVEALLIGCVGGVAVV</sequence>
<gene>
    <name evidence="18" type="ORF">GSI_12749</name>
</gene>
<dbReference type="InterPro" id="IPR053974">
    <property type="entry name" value="ERMP1_1-A_TM"/>
</dbReference>
<dbReference type="InterPro" id="IPR048024">
    <property type="entry name" value="Fxna-like_M28_dom"/>
</dbReference>
<evidence type="ECO:0000256" key="12">
    <source>
        <dbReference type="ARBA" id="ARBA00023136"/>
    </source>
</evidence>
<dbReference type="Pfam" id="PF04389">
    <property type="entry name" value="Peptidase_M28"/>
    <property type="match status" value="1"/>
</dbReference>
<keyword evidence="5 15" id="KW-0812">Transmembrane</keyword>
<evidence type="ECO:0000313" key="19">
    <source>
        <dbReference type="Proteomes" id="UP000230002"/>
    </source>
</evidence>
<dbReference type="GO" id="GO:0046872">
    <property type="term" value="F:metal ion binding"/>
    <property type="evidence" value="ECO:0007669"/>
    <property type="project" value="UniProtKB-KW"/>
</dbReference>
<dbReference type="PANTHER" id="PTHR12147">
    <property type="entry name" value="METALLOPEPTIDASE M28 FAMILY MEMBER"/>
    <property type="match status" value="1"/>
</dbReference>
<dbReference type="EMBL" id="AYKW01000056">
    <property type="protein sequence ID" value="PIL24862.1"/>
    <property type="molecule type" value="Genomic_DNA"/>
</dbReference>
<dbReference type="OrthoDB" id="76293at2759"/>
<feature type="transmembrane region" description="Helical" evidence="15">
    <location>
        <begin position="572"/>
        <end position="593"/>
    </location>
</feature>
<evidence type="ECO:0000256" key="11">
    <source>
        <dbReference type="ARBA" id="ARBA00023049"/>
    </source>
</evidence>
<evidence type="ECO:0000256" key="10">
    <source>
        <dbReference type="ARBA" id="ARBA00022989"/>
    </source>
</evidence>
<evidence type="ECO:0000256" key="2">
    <source>
        <dbReference type="ARBA" id="ARBA00004477"/>
    </source>
</evidence>
<feature type="transmembrane region" description="Helical" evidence="15">
    <location>
        <begin position="505"/>
        <end position="523"/>
    </location>
</feature>
<name>A0A2G8RTL7_9APHY</name>
<feature type="transmembrane region" description="Helical" evidence="15">
    <location>
        <begin position="600"/>
        <end position="619"/>
    </location>
</feature>
<dbReference type="Proteomes" id="UP000230002">
    <property type="component" value="Unassembled WGS sequence"/>
</dbReference>
<comment type="caution">
    <text evidence="18">The sequence shown here is derived from an EMBL/GenBank/DDBJ whole genome shotgun (WGS) entry which is preliminary data.</text>
</comment>
<organism evidence="18 19">
    <name type="scientific">Ganoderma sinense ZZ0214-1</name>
    <dbReference type="NCBI Taxonomy" id="1077348"/>
    <lineage>
        <taxon>Eukaryota</taxon>
        <taxon>Fungi</taxon>
        <taxon>Dikarya</taxon>
        <taxon>Basidiomycota</taxon>
        <taxon>Agaricomycotina</taxon>
        <taxon>Agaricomycetes</taxon>
        <taxon>Polyporales</taxon>
        <taxon>Polyporaceae</taxon>
        <taxon>Ganoderma</taxon>
    </lineage>
</organism>
<feature type="transmembrane region" description="Helical" evidence="15">
    <location>
        <begin position="447"/>
        <end position="467"/>
    </location>
</feature>
<keyword evidence="7 14" id="KW-0378">Hydrolase</keyword>
<feature type="transmembrane region" description="Helical" evidence="15">
    <location>
        <begin position="479"/>
        <end position="499"/>
    </location>
</feature>
<dbReference type="AlphaFoldDB" id="A0A2G8RTL7"/>
<feature type="transmembrane region" description="Helical" evidence="15">
    <location>
        <begin position="377"/>
        <end position="394"/>
    </location>
</feature>
<dbReference type="GO" id="GO:0005789">
    <property type="term" value="C:endoplasmic reticulum membrane"/>
    <property type="evidence" value="ECO:0007669"/>
    <property type="project" value="UniProtKB-SubCell"/>
</dbReference>
<evidence type="ECO:0000256" key="3">
    <source>
        <dbReference type="ARBA" id="ARBA00010918"/>
    </source>
</evidence>
<keyword evidence="12 15" id="KW-0472">Membrane</keyword>
<evidence type="ECO:0000256" key="9">
    <source>
        <dbReference type="ARBA" id="ARBA00022833"/>
    </source>
</evidence>
<dbReference type="InterPro" id="IPR007484">
    <property type="entry name" value="Peptidase_M28"/>
</dbReference>
<feature type="transmembrane region" description="Helical" evidence="15">
    <location>
        <begin position="535"/>
        <end position="560"/>
    </location>
</feature>
<keyword evidence="6 14" id="KW-0479">Metal-binding</keyword>
<feature type="transmembrane region" description="Helical" evidence="15">
    <location>
        <begin position="415"/>
        <end position="435"/>
    </location>
</feature>
<dbReference type="InterPro" id="IPR045175">
    <property type="entry name" value="M28_fam"/>
</dbReference>
<evidence type="ECO:0000256" key="7">
    <source>
        <dbReference type="ARBA" id="ARBA00022801"/>
    </source>
</evidence>
<dbReference type="EC" id="3.4.-.-" evidence="14"/>
<feature type="domain" description="Endoplasmic reticulum metallopeptidase 1/1-A TM" evidence="17">
    <location>
        <begin position="415"/>
        <end position="607"/>
    </location>
</feature>